<gene>
    <name evidence="1" type="ORF">H4R21_004479</name>
</gene>
<evidence type="ECO:0000313" key="1">
    <source>
        <dbReference type="EMBL" id="KAJ2797035.1"/>
    </source>
</evidence>
<organism evidence="1 2">
    <name type="scientific">Coemansia helicoidea</name>
    <dbReference type="NCBI Taxonomy" id="1286919"/>
    <lineage>
        <taxon>Eukaryota</taxon>
        <taxon>Fungi</taxon>
        <taxon>Fungi incertae sedis</taxon>
        <taxon>Zoopagomycota</taxon>
        <taxon>Kickxellomycotina</taxon>
        <taxon>Kickxellomycetes</taxon>
        <taxon>Kickxellales</taxon>
        <taxon>Kickxellaceae</taxon>
        <taxon>Coemansia</taxon>
    </lineage>
</organism>
<sequence>MAVSFERSPVPKRGRGADESDASASSDAGRCLHYRKSTVAISAKRARAVESHV</sequence>
<proteinExistence type="predicted"/>
<dbReference type="EMBL" id="JANBUN010001703">
    <property type="protein sequence ID" value="KAJ2797035.1"/>
    <property type="molecule type" value="Genomic_DNA"/>
</dbReference>
<keyword evidence="2" id="KW-1185">Reference proteome</keyword>
<evidence type="ECO:0000313" key="2">
    <source>
        <dbReference type="Proteomes" id="UP001140087"/>
    </source>
</evidence>
<protein>
    <submittedName>
        <fullName evidence="1">Uncharacterized protein</fullName>
    </submittedName>
</protein>
<reference evidence="1" key="1">
    <citation type="submission" date="2022-07" db="EMBL/GenBank/DDBJ databases">
        <title>Phylogenomic reconstructions and comparative analyses of Kickxellomycotina fungi.</title>
        <authorList>
            <person name="Reynolds N.K."/>
            <person name="Stajich J.E."/>
            <person name="Barry K."/>
            <person name="Grigoriev I.V."/>
            <person name="Crous P."/>
            <person name="Smith M.E."/>
        </authorList>
    </citation>
    <scope>NUCLEOTIDE SEQUENCE</scope>
    <source>
        <strain evidence="1">BCRC 34780</strain>
    </source>
</reference>
<dbReference type="Proteomes" id="UP001140087">
    <property type="component" value="Unassembled WGS sequence"/>
</dbReference>
<accession>A0ACC1KXC5</accession>
<comment type="caution">
    <text evidence="1">The sequence shown here is derived from an EMBL/GenBank/DDBJ whole genome shotgun (WGS) entry which is preliminary data.</text>
</comment>
<name>A0ACC1KXC5_9FUNG</name>